<proteinExistence type="predicted"/>
<evidence type="ECO:0000313" key="2">
    <source>
        <dbReference type="Proteomes" id="UP000267027"/>
    </source>
</evidence>
<dbReference type="OMA" id="EPAKQCR"/>
<dbReference type="EMBL" id="UYYA01004642">
    <property type="protein sequence ID" value="VDM62812.1"/>
    <property type="molecule type" value="Genomic_DNA"/>
</dbReference>
<dbReference type="OrthoDB" id="5849309at2759"/>
<reference evidence="3" key="1">
    <citation type="submission" date="2017-02" db="UniProtKB">
        <authorList>
            <consortium name="WormBaseParasite"/>
        </authorList>
    </citation>
    <scope>IDENTIFICATION</scope>
</reference>
<sequence>MKAESSKVTKRRLSSETLELIRQHGIARAAGNRELVSEPAKQCRQAIKQNLKKRRAAVMFEAAEAGKIIR</sequence>
<organism evidence="3">
    <name type="scientific">Angiostrongylus costaricensis</name>
    <name type="common">Nematode worm</name>
    <dbReference type="NCBI Taxonomy" id="334426"/>
    <lineage>
        <taxon>Eukaryota</taxon>
        <taxon>Metazoa</taxon>
        <taxon>Ecdysozoa</taxon>
        <taxon>Nematoda</taxon>
        <taxon>Chromadorea</taxon>
        <taxon>Rhabditida</taxon>
        <taxon>Rhabditina</taxon>
        <taxon>Rhabditomorpha</taxon>
        <taxon>Strongyloidea</taxon>
        <taxon>Metastrongylidae</taxon>
        <taxon>Angiostrongylus</taxon>
    </lineage>
</organism>
<gene>
    <name evidence="1" type="ORF">ACOC_LOCUS11227</name>
</gene>
<dbReference type="AlphaFoldDB" id="A0A0R3PXZ5"/>
<dbReference type="WBParaSite" id="ACOC_0001122601-mRNA-1">
    <property type="protein sequence ID" value="ACOC_0001122601-mRNA-1"/>
    <property type="gene ID" value="ACOC_0001122601"/>
</dbReference>
<name>A0A0R3PXZ5_ANGCS</name>
<evidence type="ECO:0000313" key="1">
    <source>
        <dbReference type="EMBL" id="VDM62812.1"/>
    </source>
</evidence>
<dbReference type="Proteomes" id="UP000267027">
    <property type="component" value="Unassembled WGS sequence"/>
</dbReference>
<protein>
    <submittedName>
        <fullName evidence="3">Transcriptional regulator</fullName>
    </submittedName>
</protein>
<keyword evidence="2" id="KW-1185">Reference proteome</keyword>
<reference evidence="1 2" key="2">
    <citation type="submission" date="2018-11" db="EMBL/GenBank/DDBJ databases">
        <authorList>
            <consortium name="Pathogen Informatics"/>
        </authorList>
    </citation>
    <scope>NUCLEOTIDE SEQUENCE [LARGE SCALE GENOMIC DNA]</scope>
    <source>
        <strain evidence="1 2">Costa Rica</strain>
    </source>
</reference>
<accession>A0A0R3PXZ5</accession>
<evidence type="ECO:0000313" key="3">
    <source>
        <dbReference type="WBParaSite" id="ACOC_0001122601-mRNA-1"/>
    </source>
</evidence>